<feature type="compositionally biased region" description="Basic and acidic residues" evidence="1">
    <location>
        <begin position="2204"/>
        <end position="2224"/>
    </location>
</feature>
<feature type="compositionally biased region" description="Low complexity" evidence="1">
    <location>
        <begin position="768"/>
        <end position="787"/>
    </location>
</feature>
<feature type="compositionally biased region" description="Basic and acidic residues" evidence="1">
    <location>
        <begin position="1978"/>
        <end position="1996"/>
    </location>
</feature>
<feature type="compositionally biased region" description="Basic and acidic residues" evidence="1">
    <location>
        <begin position="2056"/>
        <end position="2077"/>
    </location>
</feature>
<feature type="compositionally biased region" description="Low complexity" evidence="1">
    <location>
        <begin position="2122"/>
        <end position="2136"/>
    </location>
</feature>
<feature type="compositionally biased region" description="Basic and acidic residues" evidence="1">
    <location>
        <begin position="2161"/>
        <end position="2188"/>
    </location>
</feature>
<feature type="compositionally biased region" description="Polar residues" evidence="1">
    <location>
        <begin position="2505"/>
        <end position="2516"/>
    </location>
</feature>
<dbReference type="EMBL" id="MIGC01003316">
    <property type="protein sequence ID" value="PHJ19628.1"/>
    <property type="molecule type" value="Genomic_DNA"/>
</dbReference>
<feature type="compositionally biased region" description="Low complexity" evidence="1">
    <location>
        <begin position="449"/>
        <end position="467"/>
    </location>
</feature>
<feature type="compositionally biased region" description="Basic and acidic residues" evidence="1">
    <location>
        <begin position="2354"/>
        <end position="2372"/>
    </location>
</feature>
<feature type="compositionally biased region" description="Basic and acidic residues" evidence="1">
    <location>
        <begin position="1160"/>
        <end position="1179"/>
    </location>
</feature>
<feature type="compositionally biased region" description="Basic and acidic residues" evidence="1">
    <location>
        <begin position="8"/>
        <end position="24"/>
    </location>
</feature>
<feature type="compositionally biased region" description="Basic and acidic residues" evidence="1">
    <location>
        <begin position="70"/>
        <end position="80"/>
    </location>
</feature>
<feature type="compositionally biased region" description="Acidic residues" evidence="1">
    <location>
        <begin position="1720"/>
        <end position="1731"/>
    </location>
</feature>
<feature type="compositionally biased region" description="Low complexity" evidence="1">
    <location>
        <begin position="255"/>
        <end position="295"/>
    </location>
</feature>
<sequence length="2564" mass="276966">MQAPSTKSSEREEHSSSDGSDRQYSDVSNEGETEKESRERKKPDQGSLYRGDSDCKRKISSPVLKGAQNKTEEEERKHSTSEQGVVLCCSLSSTKMKAGSSRSEMPSVKDEGDGNISGSPRGEGGGGGGRDSRAQASQQEGEGNSHLKKGQGCSGVHTPPSPLSQHQSQCCPSSNGRRGKHHSPTNVSGSLQHSSSCHSMNSSSSTTPSSSFHSSQGQYSICISSSSSPRSSSSSTATPTARLSASHAPICIGGSSPSSSSSSSSSSSLSSTSTSSCSHRQQSPSHGSLSPSSHHTGGGAHHASVSLPCAAAASSHHTSSSSSASPSSTRGASGSSSPLFTCFSSSPSSSSSSSPTGAHPGHSSHTPSTVGLALSKLNSPPRRLSPTALSPRAFSPSALSSPSLSPSCVSPQSMPCPGCPPIPSSHPISDPELDDEFPPSSFYLHQGGTSTTSTTSSSSQQQQAQQQPFDVLCRFPAPPSSHFLSPTSSSSCSSSSPQGNGLATGAPPGGGGGGSLSPNSHAHHPHYHSHSPAPSSPLLLTASTSPQFHSSTSTHTVSSSSSTSGNSALSTSSCSSSLPPPSSLGVGGGGSLAGAVGSCGHCGCSSDCYIPTASALEASAENTWCTCSCHYTSYPRGGGGGSGGIDIGHQAIATGAGVGMCSSHYFSGSGGCLTPPMASHHVHHLLHHLRQRSPGKSGTGGVGTPGHSLSSSQHHPSHPHMTTPTSPSRGSPHSRSPPMTCGTGAHSSSPGTAGPRGVLSDHPNAEISSSMSLSAAQHSHSTSSPSSRESEGRGGGFSSPLSKSTSPSASRSHSPSKLSLPESAVQSRSSSSGARGSGTAGGAGGISSPRGSSGEGSSMSPSSFQKSENDDGVSHKSRRAVALQEKDDQKRAHDGLSQVDKKTEDNRGVENKAAGVRGGTEGDGQSFSVADSRVVESLDKKKKISVPEEATRRASSPREGPSPLDQILSHARGGLRGGLCSLPREEDPPVSKLQHRRGGSRSADSYVTYSPGHTHPESSSRKDEKSAGEPKIKDGSSEIPAVSSSSFSPLSHEERHEEGDVDFAGVTSLHEKDPRCFSSELEKETARKMSDAGLREKNRLEEGMIEGGRLNDERVYSKTTHSLKDAGEEEERKTSLLSIGETSEESQKDRSSSFSSMNDTDDHHREEATHTSFEEEKKISISSMCTDRSSLSVGQSSYGECKQAPDVKASLISLSPSSSSSSRSWAGGLETRHLQQEEEEQGGGDVSSGNERADLSLSHTPHVSSSSSSSAHVSSLQRHVNPRLDNSGGDLLDVGEEIRLDVEEKDHLFDEEERLQENLISSFQENRVLVVTGRSPSRESDLQEKLKKKDSHEESSDEHGKEKLGMSSSLHSEEDSEKLLDATKGEVSSSGDAPLPLLSETSIENREEEREVTSGRTREEEGEENGDTARVVQQVVDQRDPAVVDSPYAFFRPRREDEEEKKTREESRPFGEKEKDELHLQEGRELHEGNEEDLHSAFFNSPLPHQEKKEERAQEAEEEENENGVITLQKEDRDSEDDKLHLDEIDEKGEKKDVSHSIPIPSLASSSSSSAEEDELSSFSSHFHAPPRYSSYTDDDSEETVEEDEEDEDLSLPLSPSFSSSSSRPIDELVYVYIDPHTGHREEFLAYYHRDQNSIDYDGNSFPSVQTWVQWIEAGGGPRSPLTPPPPPSFLSLNEREENDDQQAVHYHPHHNAHHSSSCCEEDNEEEEEEKEEKGTFKEAKDASTGMLRVNHGTAITSTTRTANTGEGEERRREVFESTGEVRRKKNRRDDGEDEGVLLLQRENDSPCIGETCFDEGGVAQHSSSLALHREAVVEEEEEEEEENLLLSLKNEEEEEERSRRRRRPFMFVGGGKEGGGGKQGREGGKRGIGEEESLHHNYLTSSSSNSSSDSSTSSSSSEDDEEEEERENEQVLDRRDFPQHSFDPQHYRDTKASQSFSFSPSYISDEHVKRGIQRVLQAKDSRLFIQEREKKKETEREEDEGEENDPSLHSSPHQRDVHKEEPSEDSLFHSVHSPDWYTSAFPSATVPTSPPPDIEGERKTGASRSKSADGEADYRSSRRRIRDEEEGPFSHSREKETSAGGMKRTEKILERLDRKLHDEGLSSYLSEESIRSSSYDDNGRQRKREEEEAQTCRCEEEEEKEGKEREKTAIEDEEEGKEKKKWKDQATGRRRRRKEEEEEQEESEKKLFFHKHEDEREGTTHKERMNKKKTRNKKEAELKEEVKREISTEEEEGKSSSSDHSTMIFTPSFDSDLSTSPWIAFKEEEEEEEKEEDENPIQDLYHAFFSSSPSPVDEVESDQVFEKSEKWFSTDICVGQSSLASSSSSSLQKTKKNSPEGRCDSPEESSQRDRSLATSSFETGLASKVIQRKSENDMFLMESPGASEVLYKADHHNNSPKKNEAHLTGVLVVEEEDGRGVHTPDLVSNGNGSCSVEGGEEDPFTSPLIDPFVTSSTPGKEDEERTTVFLSNFLEEEEEKKKKKRGNELNSPPSGTLFSPKTDADLTSPGILASSSSPPPHLSSSSPPPHLSSSSSIAISSNITSTF</sequence>
<feature type="compositionally biased region" description="Basic and acidic residues" evidence="1">
    <location>
        <begin position="1403"/>
        <end position="1419"/>
    </location>
</feature>
<feature type="compositionally biased region" description="Basic and acidic residues" evidence="1">
    <location>
        <begin position="1929"/>
        <end position="1952"/>
    </location>
</feature>
<feature type="region of interest" description="Disordered" evidence="1">
    <location>
        <begin position="683"/>
        <end position="1291"/>
    </location>
</feature>
<feature type="region of interest" description="Disordered" evidence="1">
    <location>
        <begin position="2436"/>
        <end position="2564"/>
    </location>
</feature>
<dbReference type="Proteomes" id="UP000221165">
    <property type="component" value="Unassembled WGS sequence"/>
</dbReference>
<gene>
    <name evidence="2" type="ORF">CSUI_006547</name>
</gene>
<accession>A0A2C6KT51</accession>
<feature type="compositionally biased region" description="Basic and acidic residues" evidence="1">
    <location>
        <begin position="1768"/>
        <end position="1782"/>
    </location>
</feature>
<feature type="compositionally biased region" description="Basic and acidic residues" evidence="1">
    <location>
        <begin position="1069"/>
        <end position="1102"/>
    </location>
</feature>
<organism evidence="2 3">
    <name type="scientific">Cystoisospora suis</name>
    <dbReference type="NCBI Taxonomy" id="483139"/>
    <lineage>
        <taxon>Eukaryota</taxon>
        <taxon>Sar</taxon>
        <taxon>Alveolata</taxon>
        <taxon>Apicomplexa</taxon>
        <taxon>Conoidasida</taxon>
        <taxon>Coccidia</taxon>
        <taxon>Eucoccidiorida</taxon>
        <taxon>Eimeriorina</taxon>
        <taxon>Sarcocystidae</taxon>
        <taxon>Cystoisospora</taxon>
    </lineage>
</organism>
<feature type="compositionally biased region" description="Basic and acidic residues" evidence="1">
    <location>
        <begin position="2234"/>
        <end position="2248"/>
    </location>
</feature>
<feature type="compositionally biased region" description="Low complexity" evidence="1">
    <location>
        <begin position="388"/>
        <end position="416"/>
    </location>
</feature>
<feature type="compositionally biased region" description="Basic and acidic residues" evidence="1">
    <location>
        <begin position="1529"/>
        <end position="1555"/>
    </location>
</feature>
<feature type="compositionally biased region" description="Low complexity" evidence="1">
    <location>
        <begin position="310"/>
        <end position="365"/>
    </location>
</feature>
<feature type="compositionally biased region" description="Low complexity" evidence="1">
    <location>
        <begin position="1210"/>
        <end position="1224"/>
    </location>
</feature>
<feature type="compositionally biased region" description="Acidic residues" evidence="1">
    <location>
        <begin position="1593"/>
        <end position="1610"/>
    </location>
</feature>
<evidence type="ECO:0000313" key="2">
    <source>
        <dbReference type="EMBL" id="PHJ19628.1"/>
    </source>
</evidence>
<feature type="compositionally biased region" description="Acidic residues" evidence="1">
    <location>
        <begin position="1918"/>
        <end position="1928"/>
    </location>
</feature>
<feature type="compositionally biased region" description="Basic and acidic residues" evidence="1">
    <location>
        <begin position="1014"/>
        <end position="1036"/>
    </location>
</feature>
<feature type="compositionally biased region" description="Basic residues" evidence="1">
    <location>
        <begin position="683"/>
        <end position="693"/>
    </location>
</feature>
<dbReference type="VEuPathDB" id="ToxoDB:CSUI_006547"/>
<feature type="region of interest" description="Disordered" evidence="1">
    <location>
        <begin position="1820"/>
        <end position="2319"/>
    </location>
</feature>
<feature type="region of interest" description="Disordered" evidence="1">
    <location>
        <begin position="1676"/>
        <end position="1799"/>
    </location>
</feature>
<feature type="compositionally biased region" description="Acidic residues" evidence="1">
    <location>
        <begin position="1834"/>
        <end position="1844"/>
    </location>
</feature>
<feature type="compositionally biased region" description="Low complexity" evidence="1">
    <location>
        <begin position="1255"/>
        <end position="1276"/>
    </location>
</feature>
<protein>
    <submittedName>
        <fullName evidence="2">Uncharacterized protein</fullName>
    </submittedName>
</protein>
<feature type="region of interest" description="Disordered" evidence="1">
    <location>
        <begin position="2338"/>
        <end position="2386"/>
    </location>
</feature>
<feature type="region of interest" description="Disordered" evidence="1">
    <location>
        <begin position="1319"/>
        <end position="1623"/>
    </location>
</feature>
<dbReference type="GeneID" id="94429914"/>
<evidence type="ECO:0000256" key="1">
    <source>
        <dbReference type="SAM" id="MobiDB-lite"/>
    </source>
</evidence>
<feature type="compositionally biased region" description="Low complexity" evidence="1">
    <location>
        <begin position="2338"/>
        <end position="2348"/>
    </location>
</feature>
<feature type="compositionally biased region" description="Basic and acidic residues" evidence="1">
    <location>
        <begin position="1371"/>
        <end position="1384"/>
    </location>
</feature>
<feature type="compositionally biased region" description="Low complexity" evidence="1">
    <location>
        <begin position="1901"/>
        <end position="1917"/>
    </location>
</feature>
<feature type="compositionally biased region" description="Acidic residues" evidence="1">
    <location>
        <begin position="2284"/>
        <end position="2297"/>
    </location>
</feature>
<comment type="caution">
    <text evidence="2">The sequence shown here is derived from an EMBL/GenBank/DDBJ whole genome shotgun (WGS) entry which is preliminary data.</text>
</comment>
<feature type="compositionally biased region" description="Low complexity" evidence="1">
    <location>
        <begin position="480"/>
        <end position="506"/>
    </location>
</feature>
<feature type="compositionally biased region" description="Low complexity" evidence="1">
    <location>
        <begin position="846"/>
        <end position="863"/>
    </location>
</feature>
<feature type="compositionally biased region" description="Basic and acidic residues" evidence="1">
    <location>
        <begin position="1505"/>
        <end position="1515"/>
    </location>
</feature>
<feature type="compositionally biased region" description="Basic and acidic residues" evidence="1">
    <location>
        <begin position="1453"/>
        <end position="1495"/>
    </location>
</feature>
<feature type="compositionally biased region" description="Basic and acidic residues" evidence="1">
    <location>
        <begin position="2138"/>
        <end position="2147"/>
    </location>
</feature>
<feature type="compositionally biased region" description="Low complexity" evidence="1">
    <location>
        <begin position="1037"/>
        <end position="1050"/>
    </location>
</feature>
<feature type="compositionally biased region" description="Polar residues" evidence="1">
    <location>
        <begin position="163"/>
        <end position="176"/>
    </location>
</feature>
<feature type="compositionally biased region" description="Low complexity" evidence="1">
    <location>
        <begin position="1611"/>
        <end position="1623"/>
    </location>
</feature>
<feature type="region of interest" description="Disordered" evidence="1">
    <location>
        <begin position="1"/>
        <end position="564"/>
    </location>
</feature>
<feature type="compositionally biased region" description="Pro residues" evidence="1">
    <location>
        <begin position="2534"/>
        <end position="2547"/>
    </location>
</feature>
<proteinExistence type="predicted"/>
<feature type="compositionally biased region" description="Low complexity" evidence="1">
    <location>
        <begin position="530"/>
        <end position="564"/>
    </location>
</feature>
<feature type="compositionally biased region" description="Basic and acidic residues" evidence="1">
    <location>
        <begin position="2092"/>
        <end position="2121"/>
    </location>
</feature>
<name>A0A2C6KT51_9APIC</name>
<feature type="compositionally biased region" description="Acidic residues" evidence="1">
    <location>
        <begin position="1997"/>
        <end position="2006"/>
    </location>
</feature>
<feature type="compositionally biased region" description="Low complexity" evidence="1">
    <location>
        <begin position="188"/>
        <end position="246"/>
    </location>
</feature>
<reference evidence="2 3" key="1">
    <citation type="journal article" date="2017" name="Int. J. Parasitol.">
        <title>The genome of the protozoan parasite Cystoisospora suis and a reverse vaccinology approach to identify vaccine candidates.</title>
        <authorList>
            <person name="Palmieri N."/>
            <person name="Shrestha A."/>
            <person name="Ruttkowski B."/>
            <person name="Beck T."/>
            <person name="Vogl C."/>
            <person name="Tomley F."/>
            <person name="Blake D.P."/>
            <person name="Joachim A."/>
        </authorList>
    </citation>
    <scope>NUCLEOTIDE SEQUENCE [LARGE SCALE GENOMIC DNA]</scope>
    <source>
        <strain evidence="2 3">Wien I</strain>
    </source>
</reference>
<feature type="compositionally biased region" description="Polar residues" evidence="1">
    <location>
        <begin position="90"/>
        <end position="104"/>
    </location>
</feature>
<feature type="compositionally biased region" description="Basic and acidic residues" evidence="1">
    <location>
        <begin position="884"/>
        <end position="910"/>
    </location>
</feature>
<feature type="compositionally biased region" description="Basic and acidic residues" evidence="1">
    <location>
        <begin position="32"/>
        <end position="44"/>
    </location>
</feature>
<feature type="compositionally biased region" description="Low complexity" evidence="1">
    <location>
        <begin position="1556"/>
        <end position="1570"/>
    </location>
</feature>
<feature type="compositionally biased region" description="Low complexity" evidence="1">
    <location>
        <begin position="2548"/>
        <end position="2558"/>
    </location>
</feature>
<feature type="compositionally biased region" description="Polar residues" evidence="1">
    <location>
        <begin position="2260"/>
        <end position="2278"/>
    </location>
</feature>
<dbReference type="RefSeq" id="XP_067921326.1">
    <property type="nucleotide sequence ID" value="XM_068066703.1"/>
</dbReference>
<feature type="compositionally biased region" description="Gly residues" evidence="1">
    <location>
        <begin position="1869"/>
        <end position="1879"/>
    </location>
</feature>
<feature type="compositionally biased region" description="Low complexity" evidence="1">
    <location>
        <begin position="1954"/>
        <end position="1964"/>
    </location>
</feature>
<feature type="compositionally biased region" description="Basic and acidic residues" evidence="1">
    <location>
        <begin position="933"/>
        <end position="952"/>
    </location>
</feature>
<feature type="compositionally biased region" description="Low complexity" evidence="1">
    <location>
        <begin position="798"/>
        <end position="834"/>
    </location>
</feature>
<feature type="compositionally biased region" description="Low complexity" evidence="1">
    <location>
        <begin position="705"/>
        <end position="738"/>
    </location>
</feature>
<feature type="compositionally biased region" description="Polar residues" evidence="1">
    <location>
        <begin position="1184"/>
        <end position="1198"/>
    </location>
</feature>
<keyword evidence="3" id="KW-1185">Reference proteome</keyword>
<feature type="compositionally biased region" description="Low complexity" evidence="1">
    <location>
        <begin position="1754"/>
        <end position="1766"/>
    </location>
</feature>
<feature type="compositionally biased region" description="Gly residues" evidence="1">
    <location>
        <begin position="835"/>
        <end position="845"/>
    </location>
</feature>
<feature type="compositionally biased region" description="Basic and acidic residues" evidence="1">
    <location>
        <begin position="1336"/>
        <end position="1364"/>
    </location>
</feature>
<feature type="compositionally biased region" description="Basic and acidic residues" evidence="1">
    <location>
        <begin position="1732"/>
        <end position="1742"/>
    </location>
</feature>
<feature type="compositionally biased region" description="Basic and acidic residues" evidence="1">
    <location>
        <begin position="1880"/>
        <end position="1896"/>
    </location>
</feature>
<feature type="compositionally biased region" description="Basic and acidic residues" evidence="1">
    <location>
        <begin position="1109"/>
        <end position="1134"/>
    </location>
</feature>
<evidence type="ECO:0000313" key="3">
    <source>
        <dbReference type="Proteomes" id="UP000221165"/>
    </source>
</evidence>